<evidence type="ECO:0000313" key="1">
    <source>
        <dbReference type="EMBL" id="GBP96268.1"/>
    </source>
</evidence>
<keyword evidence="2" id="KW-1185">Reference proteome</keyword>
<evidence type="ECO:0000313" key="2">
    <source>
        <dbReference type="Proteomes" id="UP000299102"/>
    </source>
</evidence>
<dbReference type="EMBL" id="BGZK01002761">
    <property type="protein sequence ID" value="GBP96268.1"/>
    <property type="molecule type" value="Genomic_DNA"/>
</dbReference>
<proteinExistence type="predicted"/>
<accession>A0A4C2A845</accession>
<name>A0A4C2A845_EUMVA</name>
<protein>
    <submittedName>
        <fullName evidence="1">Uncharacterized protein</fullName>
    </submittedName>
</protein>
<organism evidence="1 2">
    <name type="scientific">Eumeta variegata</name>
    <name type="common">Bagworm moth</name>
    <name type="synonym">Eumeta japonica</name>
    <dbReference type="NCBI Taxonomy" id="151549"/>
    <lineage>
        <taxon>Eukaryota</taxon>
        <taxon>Metazoa</taxon>
        <taxon>Ecdysozoa</taxon>
        <taxon>Arthropoda</taxon>
        <taxon>Hexapoda</taxon>
        <taxon>Insecta</taxon>
        <taxon>Pterygota</taxon>
        <taxon>Neoptera</taxon>
        <taxon>Endopterygota</taxon>
        <taxon>Lepidoptera</taxon>
        <taxon>Glossata</taxon>
        <taxon>Ditrysia</taxon>
        <taxon>Tineoidea</taxon>
        <taxon>Psychidae</taxon>
        <taxon>Oiketicinae</taxon>
        <taxon>Eumeta</taxon>
    </lineage>
</organism>
<sequence>MFATLMQLRRRLGRRGSARFSRPLKITHGEPVVGLADYYLINAVRLIDNGLGRTGCETASGKRMRPKDGSNKFSKAPMHIALIGFLLAPPPANIDKTTSAPRRVARDGNRVELAHNGSRRAGDANACLCNAEQQPARRHALYRHG</sequence>
<gene>
    <name evidence="1" type="ORF">EVAR_70616_1</name>
</gene>
<dbReference type="Proteomes" id="UP000299102">
    <property type="component" value="Unassembled WGS sequence"/>
</dbReference>
<dbReference type="AlphaFoldDB" id="A0A4C2A845"/>
<reference evidence="1 2" key="1">
    <citation type="journal article" date="2019" name="Commun. Biol.">
        <title>The bagworm genome reveals a unique fibroin gene that provides high tensile strength.</title>
        <authorList>
            <person name="Kono N."/>
            <person name="Nakamura H."/>
            <person name="Ohtoshi R."/>
            <person name="Tomita M."/>
            <person name="Numata K."/>
            <person name="Arakawa K."/>
        </authorList>
    </citation>
    <scope>NUCLEOTIDE SEQUENCE [LARGE SCALE GENOMIC DNA]</scope>
</reference>
<comment type="caution">
    <text evidence="1">The sequence shown here is derived from an EMBL/GenBank/DDBJ whole genome shotgun (WGS) entry which is preliminary data.</text>
</comment>